<comment type="similarity">
    <text evidence="2">Belongs to the bacterial solute-binding protein 2 family.</text>
</comment>
<dbReference type="InterPro" id="IPR025997">
    <property type="entry name" value="SBP_2_dom"/>
</dbReference>
<dbReference type="PANTHER" id="PTHR46847:SF3">
    <property type="entry name" value="GALACTOFURANOSE-BINDING PROTEIN YTFQ"/>
    <property type="match status" value="1"/>
</dbReference>
<feature type="chain" id="PRO_5047497389" evidence="5">
    <location>
        <begin position="23"/>
        <end position="361"/>
    </location>
</feature>
<feature type="compositionally biased region" description="Basic and acidic residues" evidence="4">
    <location>
        <begin position="36"/>
        <end position="54"/>
    </location>
</feature>
<dbReference type="Proteomes" id="UP001437460">
    <property type="component" value="Unassembled WGS sequence"/>
</dbReference>
<evidence type="ECO:0000256" key="1">
    <source>
        <dbReference type="ARBA" id="ARBA00004196"/>
    </source>
</evidence>
<feature type="signal peptide" evidence="5">
    <location>
        <begin position="1"/>
        <end position="22"/>
    </location>
</feature>
<dbReference type="SUPFAM" id="SSF53822">
    <property type="entry name" value="Periplasmic binding protein-like I"/>
    <property type="match status" value="1"/>
</dbReference>
<dbReference type="Pfam" id="PF13407">
    <property type="entry name" value="Peripla_BP_4"/>
    <property type="match status" value="1"/>
</dbReference>
<dbReference type="EMBL" id="JBBMFJ010000005">
    <property type="protein sequence ID" value="MEQ2562355.1"/>
    <property type="molecule type" value="Genomic_DNA"/>
</dbReference>
<comment type="subcellular location">
    <subcellularLocation>
        <location evidence="1">Cell envelope</location>
    </subcellularLocation>
</comment>
<sequence>MKKKLMAIAMTAAMVGSLTACGGGAKETTAAPTEAAKTEVAETEAKAEESKEADAGSGKADGDLITVGYAQVGAESDWRTANTESFKSTFTEENGYKLIFDDAQQKQENQIKAIRSFIQQEVDYIVVAPVVETGWETVLEEAKEAGIPVILSDRQMQLSDDSLYEAWVGGNFVKEGETCGDWLAKYLEDQGRGDEEINMVTIQGTIGASAQVGRTEGMDNKLKEHSNWKMLDRQSGEFTQAKGQEVMESFLKSYPDIDVVICENDNEAFGAIDAIHAAGKTCGPDGDIIVVSFDSVKAAFESMIKGDLNATFECNPLHGPRVAEIIQKLEKGEQVDKIQYVDEAYFDTSMDLENILKDRAY</sequence>
<feature type="domain" description="Periplasmic binding protein" evidence="6">
    <location>
        <begin position="73"/>
        <end position="312"/>
    </location>
</feature>
<evidence type="ECO:0000313" key="7">
    <source>
        <dbReference type="EMBL" id="MEQ2562355.1"/>
    </source>
</evidence>
<dbReference type="PROSITE" id="PS51257">
    <property type="entry name" value="PROKAR_LIPOPROTEIN"/>
    <property type="match status" value="1"/>
</dbReference>
<evidence type="ECO:0000259" key="6">
    <source>
        <dbReference type="Pfam" id="PF13407"/>
    </source>
</evidence>
<evidence type="ECO:0000313" key="8">
    <source>
        <dbReference type="Proteomes" id="UP001437460"/>
    </source>
</evidence>
<evidence type="ECO:0000256" key="4">
    <source>
        <dbReference type="SAM" id="MobiDB-lite"/>
    </source>
</evidence>
<evidence type="ECO:0000256" key="2">
    <source>
        <dbReference type="ARBA" id="ARBA00007639"/>
    </source>
</evidence>
<evidence type="ECO:0000256" key="5">
    <source>
        <dbReference type="SAM" id="SignalP"/>
    </source>
</evidence>
<keyword evidence="8" id="KW-1185">Reference proteome</keyword>
<dbReference type="Gene3D" id="3.40.50.2300">
    <property type="match status" value="2"/>
</dbReference>
<name>A0ABV1HJ70_9FIRM</name>
<dbReference type="CDD" id="cd06309">
    <property type="entry name" value="PBP1_galactofuranose_YtfQ-like"/>
    <property type="match status" value="1"/>
</dbReference>
<accession>A0ABV1HJ70</accession>
<proteinExistence type="inferred from homology"/>
<comment type="caution">
    <text evidence="7">The sequence shown here is derived from an EMBL/GenBank/DDBJ whole genome shotgun (WGS) entry which is preliminary data.</text>
</comment>
<keyword evidence="3 5" id="KW-0732">Signal</keyword>
<dbReference type="RefSeq" id="WP_349228675.1">
    <property type="nucleotide sequence ID" value="NZ_JBBMFJ010000005.1"/>
</dbReference>
<evidence type="ECO:0000256" key="3">
    <source>
        <dbReference type="ARBA" id="ARBA00022729"/>
    </source>
</evidence>
<gene>
    <name evidence="7" type="ORF">WMO41_04110</name>
</gene>
<organism evidence="7 8">
    <name type="scientific">Ventrimonas faecis</name>
    <dbReference type="NCBI Taxonomy" id="3133170"/>
    <lineage>
        <taxon>Bacteria</taxon>
        <taxon>Bacillati</taxon>
        <taxon>Bacillota</taxon>
        <taxon>Clostridia</taxon>
        <taxon>Lachnospirales</taxon>
        <taxon>Lachnospiraceae</taxon>
        <taxon>Ventrimonas</taxon>
    </lineage>
</organism>
<dbReference type="PANTHER" id="PTHR46847">
    <property type="entry name" value="D-ALLOSE-BINDING PERIPLASMIC PROTEIN-RELATED"/>
    <property type="match status" value="1"/>
</dbReference>
<reference evidence="7 8" key="1">
    <citation type="submission" date="2024-03" db="EMBL/GenBank/DDBJ databases">
        <title>Human intestinal bacterial collection.</title>
        <authorList>
            <person name="Pauvert C."/>
            <person name="Hitch T.C.A."/>
            <person name="Clavel T."/>
        </authorList>
    </citation>
    <scope>NUCLEOTIDE SEQUENCE [LARGE SCALE GENOMIC DNA]</scope>
    <source>
        <strain evidence="7 8">CLA-AP-H27</strain>
    </source>
</reference>
<protein>
    <submittedName>
        <fullName evidence="7">Substrate-binding domain-containing protein</fullName>
    </submittedName>
</protein>
<feature type="compositionally biased region" description="Low complexity" evidence="4">
    <location>
        <begin position="26"/>
        <end position="35"/>
    </location>
</feature>
<feature type="region of interest" description="Disordered" evidence="4">
    <location>
        <begin position="25"/>
        <end position="59"/>
    </location>
</feature>
<dbReference type="InterPro" id="IPR028082">
    <property type="entry name" value="Peripla_BP_I"/>
</dbReference>